<name>A0ABD2AMG5_VESMC</name>
<keyword evidence="7" id="KW-0325">Glycoprotein</keyword>
<feature type="transmembrane region" description="Helical" evidence="9">
    <location>
        <begin position="564"/>
        <end position="582"/>
    </location>
</feature>
<gene>
    <name evidence="11" type="ORF">V1477_020636</name>
</gene>
<keyword evidence="3" id="KW-0732">Signal</keyword>
<sequence>MDAFLRVANVICIPGGHCNTHKSHEHAVIRAYWYLASETLPFNFQPHYKNSSNPVSNALRWLTAQEQVVPVPKVVTSARRRAAKPVRSGMQFSGHKAAFIGSATVAWLRVDTQTILTIANHVITKNDRIKVTHSEHKMWYLHIRDVNPSDQGYYMCQINTEPMKSQTGFLEVVVPPDILDNSTSTDMVVKEGSNVTLRCAARGSPQPNITWKREDGELISLGDGQGVSSIEGSIFNIMKVNRLQMGAYLCIASNSVPPTVSKRIMLIVHFPPMIWIQNQLVGVQEGQQMTLECNSEAFPKSINYWTRGNNQIIPNGEKYEPTFSDNTYKVHMKLTIRSVTMSDYGIYKCISKNSLGETDGSISLYHIPTTTTQVKTTTTTPMPTIDKVENMQRTRQKMLPSLEPNLNEITDASSSTIIRNENIRTDGRHNNNDYINAENKIDKNVQRKNPLNKDVNAHTFYNTSRSISSRGDRLYAFLQHSIIIYTILLSILSRSLDILCPQNTKTFQLIGPQEDICIKSYMTIQKSEILVTTNLLHMSYVIIQNDIEKIILFYFILHFKQIKLLSLITNLIVFSINLGLIFPKNRETYIRNEIITILKPNQSITAIFHYNCDAIIRNTYEE</sequence>
<evidence type="ECO:0000256" key="4">
    <source>
        <dbReference type="ARBA" id="ARBA00022737"/>
    </source>
</evidence>
<evidence type="ECO:0000313" key="12">
    <source>
        <dbReference type="Proteomes" id="UP001607303"/>
    </source>
</evidence>
<evidence type="ECO:0000256" key="9">
    <source>
        <dbReference type="SAM" id="Phobius"/>
    </source>
</evidence>
<dbReference type="InterPro" id="IPR003599">
    <property type="entry name" value="Ig_sub"/>
</dbReference>
<organism evidence="11 12">
    <name type="scientific">Vespula maculifrons</name>
    <name type="common">Eastern yellow jacket</name>
    <name type="synonym">Wasp</name>
    <dbReference type="NCBI Taxonomy" id="7453"/>
    <lineage>
        <taxon>Eukaryota</taxon>
        <taxon>Metazoa</taxon>
        <taxon>Ecdysozoa</taxon>
        <taxon>Arthropoda</taxon>
        <taxon>Hexapoda</taxon>
        <taxon>Insecta</taxon>
        <taxon>Pterygota</taxon>
        <taxon>Neoptera</taxon>
        <taxon>Endopterygota</taxon>
        <taxon>Hymenoptera</taxon>
        <taxon>Apocrita</taxon>
        <taxon>Aculeata</taxon>
        <taxon>Vespoidea</taxon>
        <taxon>Vespidae</taxon>
        <taxon>Vespinae</taxon>
        <taxon>Vespula</taxon>
    </lineage>
</organism>
<dbReference type="InterPro" id="IPR036179">
    <property type="entry name" value="Ig-like_dom_sf"/>
</dbReference>
<evidence type="ECO:0000259" key="10">
    <source>
        <dbReference type="PROSITE" id="PS50835"/>
    </source>
</evidence>
<proteinExistence type="predicted"/>
<keyword evidence="9" id="KW-0812">Transmembrane</keyword>
<dbReference type="Gene3D" id="2.60.40.10">
    <property type="entry name" value="Immunoglobulins"/>
    <property type="match status" value="3"/>
</dbReference>
<evidence type="ECO:0000256" key="7">
    <source>
        <dbReference type="ARBA" id="ARBA00023180"/>
    </source>
</evidence>
<dbReference type="Pfam" id="PF13927">
    <property type="entry name" value="Ig_3"/>
    <property type="match status" value="2"/>
</dbReference>
<reference evidence="11 12" key="1">
    <citation type="journal article" date="2024" name="Ann. Entomol. Soc. Am.">
        <title>Genomic analyses of the southern and eastern yellowjacket wasps (Hymenoptera: Vespidae) reveal evolutionary signatures of social life.</title>
        <authorList>
            <person name="Catto M.A."/>
            <person name="Caine P.B."/>
            <person name="Orr S.E."/>
            <person name="Hunt B.G."/>
            <person name="Goodisman M.A.D."/>
        </authorList>
    </citation>
    <scope>NUCLEOTIDE SEQUENCE [LARGE SCALE GENOMIC DNA]</scope>
    <source>
        <strain evidence="11">232</strain>
        <tissue evidence="11">Head and thorax</tissue>
    </source>
</reference>
<accession>A0ABD2AMG5</accession>
<keyword evidence="9" id="KW-1133">Transmembrane helix</keyword>
<dbReference type="SUPFAM" id="SSF48726">
    <property type="entry name" value="Immunoglobulin"/>
    <property type="match status" value="3"/>
</dbReference>
<evidence type="ECO:0000256" key="6">
    <source>
        <dbReference type="ARBA" id="ARBA00023157"/>
    </source>
</evidence>
<comment type="caution">
    <text evidence="11">The sequence shown here is derived from an EMBL/GenBank/DDBJ whole genome shotgun (WGS) entry which is preliminary data.</text>
</comment>
<evidence type="ECO:0000256" key="3">
    <source>
        <dbReference type="ARBA" id="ARBA00022729"/>
    </source>
</evidence>
<protein>
    <submittedName>
        <fullName evidence="11">Limbic system-associated membrane protein-like isoform X1</fullName>
    </submittedName>
</protein>
<dbReference type="PANTHER" id="PTHR12231">
    <property type="entry name" value="CTX-RELATED TYPE I TRANSMEMBRANE PROTEIN"/>
    <property type="match status" value="1"/>
</dbReference>
<dbReference type="InterPro" id="IPR003598">
    <property type="entry name" value="Ig_sub2"/>
</dbReference>
<feature type="domain" description="Ig-like" evidence="10">
    <location>
        <begin position="271"/>
        <end position="363"/>
    </location>
</feature>
<dbReference type="FunFam" id="2.60.40.10:FF:000376">
    <property type="entry name" value="CLUMA_CG000981, isoform A"/>
    <property type="match status" value="1"/>
</dbReference>
<keyword evidence="6" id="KW-1015">Disulfide bond</keyword>
<dbReference type="InterPro" id="IPR007110">
    <property type="entry name" value="Ig-like_dom"/>
</dbReference>
<evidence type="ECO:0000256" key="5">
    <source>
        <dbReference type="ARBA" id="ARBA00023136"/>
    </source>
</evidence>
<dbReference type="PROSITE" id="PS50835">
    <property type="entry name" value="IG_LIKE"/>
    <property type="match status" value="2"/>
</dbReference>
<dbReference type="Proteomes" id="UP001607303">
    <property type="component" value="Unassembled WGS sequence"/>
</dbReference>
<dbReference type="InterPro" id="IPR051170">
    <property type="entry name" value="Neural/epithelial_adhesion"/>
</dbReference>
<keyword evidence="4" id="KW-0677">Repeat</keyword>
<dbReference type="AlphaFoldDB" id="A0ABD2AMG5"/>
<dbReference type="EMBL" id="JAYRBN010000116">
    <property type="protein sequence ID" value="KAL2721816.1"/>
    <property type="molecule type" value="Genomic_DNA"/>
</dbReference>
<keyword evidence="8" id="KW-0393">Immunoglobulin domain</keyword>
<evidence type="ECO:0000313" key="11">
    <source>
        <dbReference type="EMBL" id="KAL2721816.1"/>
    </source>
</evidence>
<evidence type="ECO:0000256" key="1">
    <source>
        <dbReference type="ARBA" id="ARBA00004236"/>
    </source>
</evidence>
<dbReference type="GO" id="GO:0005886">
    <property type="term" value="C:plasma membrane"/>
    <property type="evidence" value="ECO:0007669"/>
    <property type="project" value="UniProtKB-SubCell"/>
</dbReference>
<keyword evidence="12" id="KW-1185">Reference proteome</keyword>
<comment type="subcellular location">
    <subcellularLocation>
        <location evidence="1">Cell membrane</location>
    </subcellularLocation>
</comment>
<dbReference type="SMART" id="SM00408">
    <property type="entry name" value="IGc2"/>
    <property type="match status" value="2"/>
</dbReference>
<dbReference type="PANTHER" id="PTHR12231:SF272">
    <property type="entry name" value="DPR-INTERACTING PROTEIN THETA"/>
    <property type="match status" value="1"/>
</dbReference>
<keyword evidence="5 9" id="KW-0472">Membrane</keyword>
<keyword evidence="2" id="KW-1003">Cell membrane</keyword>
<feature type="domain" description="Ig-like" evidence="10">
    <location>
        <begin position="176"/>
        <end position="261"/>
    </location>
</feature>
<dbReference type="FunFam" id="2.60.40.10:FF:000328">
    <property type="entry name" value="CLUMA_CG000981, isoform A"/>
    <property type="match status" value="1"/>
</dbReference>
<dbReference type="InterPro" id="IPR013783">
    <property type="entry name" value="Ig-like_fold"/>
</dbReference>
<evidence type="ECO:0000256" key="8">
    <source>
        <dbReference type="ARBA" id="ARBA00023319"/>
    </source>
</evidence>
<evidence type="ECO:0000256" key="2">
    <source>
        <dbReference type="ARBA" id="ARBA00022475"/>
    </source>
</evidence>
<dbReference type="SMART" id="SM00409">
    <property type="entry name" value="IG"/>
    <property type="match status" value="3"/>
</dbReference>